<keyword evidence="2" id="KW-0333">Golgi apparatus</keyword>
<organism evidence="6 7">
    <name type="scientific">Actinocatenispora rupis</name>
    <dbReference type="NCBI Taxonomy" id="519421"/>
    <lineage>
        <taxon>Bacteria</taxon>
        <taxon>Bacillati</taxon>
        <taxon>Actinomycetota</taxon>
        <taxon>Actinomycetes</taxon>
        <taxon>Micromonosporales</taxon>
        <taxon>Micromonosporaceae</taxon>
        <taxon>Actinocatenispora</taxon>
    </lineage>
</organism>
<sequence>MAEYRSGSSGQHQQPEAAHLPPSPHHRHRERVDPGDAMRWSDGLSEFLSQQAVYQLGPAGDQFFRLATDPYDGRTYKSRQATSIGCAGALLFELLHTAAHVDGRERSLLVVAAGQDGRMRAFPDARALRDKPPDDPLLHQLLAQLVDDTHDAARPVGPRHRTVHEVVEWLAKDAYARVADRLVTKRTMVEGSRRPWPLGRAEQVWVVAQSNDRTASINLMMRLPRVVHDAQAATLTDRFLLGLIDAIDLTDRVLHEYGDKPRARRGRRRQPGVGSGWSWPTLADLRLPPAEEAVVLAVDHVRAAAARGYGR</sequence>
<gene>
    <name evidence="6" type="ORF">Aru02nite_57890</name>
</gene>
<evidence type="ECO:0000313" key="7">
    <source>
        <dbReference type="Proteomes" id="UP000612808"/>
    </source>
</evidence>
<dbReference type="GO" id="GO:0012505">
    <property type="term" value="C:endomembrane system"/>
    <property type="evidence" value="ECO:0007669"/>
    <property type="project" value="UniProtKB-ARBA"/>
</dbReference>
<evidence type="ECO:0008006" key="8">
    <source>
        <dbReference type="Google" id="ProtNLM"/>
    </source>
</evidence>
<keyword evidence="7" id="KW-1185">Reference proteome</keyword>
<comment type="caution">
    <text evidence="6">The sequence shown here is derived from an EMBL/GenBank/DDBJ whole genome shotgun (WGS) entry which is preliminary data.</text>
</comment>
<keyword evidence="3" id="KW-0446">Lipid-binding</keyword>
<dbReference type="Proteomes" id="UP000612808">
    <property type="component" value="Unassembled WGS sequence"/>
</dbReference>
<evidence type="ECO:0000256" key="1">
    <source>
        <dbReference type="ARBA" id="ARBA00004255"/>
    </source>
</evidence>
<protein>
    <recommendedName>
        <fullName evidence="8">Golgi phosphoprotein 3 (GPP34)</fullName>
    </recommendedName>
</protein>
<evidence type="ECO:0000256" key="3">
    <source>
        <dbReference type="ARBA" id="ARBA00023121"/>
    </source>
</evidence>
<reference evidence="6" key="1">
    <citation type="submission" date="2021-01" db="EMBL/GenBank/DDBJ databases">
        <title>Whole genome shotgun sequence of Actinocatenispora rupis NBRC 107355.</title>
        <authorList>
            <person name="Komaki H."/>
            <person name="Tamura T."/>
        </authorList>
    </citation>
    <scope>NUCLEOTIDE SEQUENCE</scope>
    <source>
        <strain evidence="6">NBRC 107355</strain>
    </source>
</reference>
<feature type="compositionally biased region" description="Polar residues" evidence="5">
    <location>
        <begin position="1"/>
        <end position="14"/>
    </location>
</feature>
<dbReference type="GO" id="GO:0005737">
    <property type="term" value="C:cytoplasm"/>
    <property type="evidence" value="ECO:0007669"/>
    <property type="project" value="UniProtKB-ARBA"/>
</dbReference>
<accession>A0A8J3NFI0</accession>
<dbReference type="InterPro" id="IPR008628">
    <property type="entry name" value="GPP34-like"/>
</dbReference>
<name>A0A8J3NFI0_9ACTN</name>
<evidence type="ECO:0000313" key="6">
    <source>
        <dbReference type="EMBL" id="GID14900.1"/>
    </source>
</evidence>
<evidence type="ECO:0000256" key="2">
    <source>
        <dbReference type="ARBA" id="ARBA00023034"/>
    </source>
</evidence>
<proteinExistence type="predicted"/>
<dbReference type="Gene3D" id="1.10.3630.10">
    <property type="entry name" value="yeast vps74-n-term truncation variant domain like"/>
    <property type="match status" value="1"/>
</dbReference>
<keyword evidence="4" id="KW-0472">Membrane</keyword>
<feature type="region of interest" description="Disordered" evidence="5">
    <location>
        <begin position="1"/>
        <end position="36"/>
    </location>
</feature>
<dbReference type="EMBL" id="BOMB01000034">
    <property type="protein sequence ID" value="GID14900.1"/>
    <property type="molecule type" value="Genomic_DNA"/>
</dbReference>
<comment type="subcellular location">
    <subcellularLocation>
        <location evidence="1">Golgi apparatus membrane</location>
        <topology evidence="1">Peripheral membrane protein</topology>
        <orientation evidence="1">Cytoplasmic side</orientation>
    </subcellularLocation>
</comment>
<evidence type="ECO:0000256" key="5">
    <source>
        <dbReference type="SAM" id="MobiDB-lite"/>
    </source>
</evidence>
<dbReference type="GO" id="GO:0070273">
    <property type="term" value="F:phosphatidylinositol-4-phosphate binding"/>
    <property type="evidence" value="ECO:0007669"/>
    <property type="project" value="InterPro"/>
</dbReference>
<dbReference type="AlphaFoldDB" id="A0A8J3NFI0"/>
<dbReference type="InterPro" id="IPR038261">
    <property type="entry name" value="GPP34-like_sf"/>
</dbReference>
<evidence type="ECO:0000256" key="4">
    <source>
        <dbReference type="ARBA" id="ARBA00023136"/>
    </source>
</evidence>
<dbReference type="Pfam" id="PF05719">
    <property type="entry name" value="GPP34"/>
    <property type="match status" value="1"/>
</dbReference>